<comment type="caution">
    <text evidence="5">The sequence shown here is derived from an EMBL/GenBank/DDBJ whole genome shotgun (WGS) entry which is preliminary data.</text>
</comment>
<evidence type="ECO:0000256" key="3">
    <source>
        <dbReference type="ARBA" id="ARBA00022839"/>
    </source>
</evidence>
<keyword evidence="6" id="KW-1185">Reference proteome</keyword>
<dbReference type="CDD" id="cd06127">
    <property type="entry name" value="DEDDh"/>
    <property type="match status" value="1"/>
</dbReference>
<evidence type="ECO:0000259" key="4">
    <source>
        <dbReference type="SMART" id="SM00479"/>
    </source>
</evidence>
<dbReference type="InterPro" id="IPR012337">
    <property type="entry name" value="RNaseH-like_sf"/>
</dbReference>
<dbReference type="EMBL" id="BMNN01000006">
    <property type="protein sequence ID" value="GGJ06110.1"/>
    <property type="molecule type" value="Genomic_DNA"/>
</dbReference>
<dbReference type="PANTHER" id="PTHR30231:SF4">
    <property type="entry name" value="PROTEIN NEN2"/>
    <property type="match status" value="1"/>
</dbReference>
<dbReference type="Proteomes" id="UP000633263">
    <property type="component" value="Unassembled WGS sequence"/>
</dbReference>
<evidence type="ECO:0000313" key="6">
    <source>
        <dbReference type="Proteomes" id="UP000633263"/>
    </source>
</evidence>
<evidence type="ECO:0000256" key="1">
    <source>
        <dbReference type="ARBA" id="ARBA00022722"/>
    </source>
</evidence>
<keyword evidence="3" id="KW-0269">Exonuclease</keyword>
<name>A0ABQ2CRK1_9GAMM</name>
<dbReference type="InterPro" id="IPR036397">
    <property type="entry name" value="RNaseH_sf"/>
</dbReference>
<proteinExistence type="predicted"/>
<feature type="domain" description="Exonuclease" evidence="4">
    <location>
        <begin position="5"/>
        <end position="175"/>
    </location>
</feature>
<keyword evidence="1" id="KW-0540">Nuclease</keyword>
<sequence>MVKARLVVVDLETTGLDIHRDEILSIGAVAIENGALRMGDQFECTLYRAHLRANEATVLHEISPQRMQRGVPAAVALRTFLNWAGPCVMVAFHARFEQRMLARCAQEELRLRLEHRYLDVAELAPMLFPEAAQECHTLDDWQRYFRLTNSERHNAAADAQTTAEILLILLNRLAREGTQSLAELNNRLSTWRRLNRGRLSRL</sequence>
<evidence type="ECO:0000313" key="5">
    <source>
        <dbReference type="EMBL" id="GGJ06110.1"/>
    </source>
</evidence>
<protein>
    <submittedName>
        <fullName evidence="5">DNA polymerase III subunit epsilon</fullName>
    </submittedName>
</protein>
<accession>A0ABQ2CRK1</accession>
<dbReference type="InterPro" id="IPR013520">
    <property type="entry name" value="Ribonucl_H"/>
</dbReference>
<organism evidence="5 6">
    <name type="scientific">Halopseudomonas pertucinogena</name>
    <dbReference type="NCBI Taxonomy" id="86175"/>
    <lineage>
        <taxon>Bacteria</taxon>
        <taxon>Pseudomonadati</taxon>
        <taxon>Pseudomonadota</taxon>
        <taxon>Gammaproteobacteria</taxon>
        <taxon>Pseudomonadales</taxon>
        <taxon>Pseudomonadaceae</taxon>
        <taxon>Halopseudomonas</taxon>
    </lineage>
</organism>
<evidence type="ECO:0000256" key="2">
    <source>
        <dbReference type="ARBA" id="ARBA00022801"/>
    </source>
</evidence>
<gene>
    <name evidence="5" type="ORF">GCM10009083_23850</name>
</gene>
<dbReference type="Gene3D" id="3.30.420.10">
    <property type="entry name" value="Ribonuclease H-like superfamily/Ribonuclease H"/>
    <property type="match status" value="1"/>
</dbReference>
<dbReference type="SUPFAM" id="SSF53098">
    <property type="entry name" value="Ribonuclease H-like"/>
    <property type="match status" value="1"/>
</dbReference>
<reference evidence="6" key="1">
    <citation type="journal article" date="2019" name="Int. J. Syst. Evol. Microbiol.">
        <title>The Global Catalogue of Microorganisms (GCM) 10K type strain sequencing project: providing services to taxonomists for standard genome sequencing and annotation.</title>
        <authorList>
            <consortium name="The Broad Institute Genomics Platform"/>
            <consortium name="The Broad Institute Genome Sequencing Center for Infectious Disease"/>
            <person name="Wu L."/>
            <person name="Ma J."/>
        </authorList>
    </citation>
    <scope>NUCLEOTIDE SEQUENCE [LARGE SCALE GENOMIC DNA]</scope>
    <source>
        <strain evidence="6">JCM 11590</strain>
    </source>
</reference>
<dbReference type="Pfam" id="PF00929">
    <property type="entry name" value="RNase_T"/>
    <property type="match status" value="1"/>
</dbReference>
<keyword evidence="2" id="KW-0378">Hydrolase</keyword>
<dbReference type="SMART" id="SM00479">
    <property type="entry name" value="EXOIII"/>
    <property type="match status" value="1"/>
</dbReference>
<dbReference type="PANTHER" id="PTHR30231">
    <property type="entry name" value="DNA POLYMERASE III SUBUNIT EPSILON"/>
    <property type="match status" value="1"/>
</dbReference>